<evidence type="ECO:0000256" key="1">
    <source>
        <dbReference type="ARBA" id="ARBA00002432"/>
    </source>
</evidence>
<evidence type="ECO:0000256" key="2">
    <source>
        <dbReference type="ARBA" id="ARBA00006575"/>
    </source>
</evidence>
<evidence type="ECO:0000256" key="5">
    <source>
        <dbReference type="ARBA" id="ARBA00022912"/>
    </source>
</evidence>
<evidence type="ECO:0000256" key="4">
    <source>
        <dbReference type="ARBA" id="ARBA00019744"/>
    </source>
</evidence>
<evidence type="ECO:0000313" key="9">
    <source>
        <dbReference type="EMBL" id="KAK5534555.1"/>
    </source>
</evidence>
<keyword evidence="9" id="KW-0378">Hydrolase</keyword>
<evidence type="ECO:0000256" key="3">
    <source>
        <dbReference type="ARBA" id="ARBA00012983"/>
    </source>
</evidence>
<dbReference type="InterPro" id="IPR050892">
    <property type="entry name" value="ADP-ribose_metab_enzymes"/>
</dbReference>
<evidence type="ECO:0000256" key="6">
    <source>
        <dbReference type="ARBA" id="ARBA00034427"/>
    </source>
</evidence>
<feature type="domain" description="Macro" evidence="8">
    <location>
        <begin position="163"/>
        <end position="212"/>
    </location>
</feature>
<comment type="similarity">
    <text evidence="2">Belongs to the POA1 family.</text>
</comment>
<organism evidence="9 10">
    <name type="scientific">Vermiconidia calcicola</name>
    <dbReference type="NCBI Taxonomy" id="1690605"/>
    <lineage>
        <taxon>Eukaryota</taxon>
        <taxon>Fungi</taxon>
        <taxon>Dikarya</taxon>
        <taxon>Ascomycota</taxon>
        <taxon>Pezizomycotina</taxon>
        <taxon>Dothideomycetes</taxon>
        <taxon>Dothideomycetidae</taxon>
        <taxon>Mycosphaerellales</taxon>
        <taxon>Extremaceae</taxon>
        <taxon>Vermiconidia</taxon>
    </lineage>
</organism>
<dbReference type="PANTHER" id="PTHR12521">
    <property type="entry name" value="PROTEIN C6ORF130"/>
    <property type="match status" value="1"/>
</dbReference>
<feature type="region of interest" description="Disordered" evidence="7">
    <location>
        <begin position="358"/>
        <end position="381"/>
    </location>
</feature>
<dbReference type="SUPFAM" id="SSF46565">
    <property type="entry name" value="Chaperone J-domain"/>
    <property type="match status" value="1"/>
</dbReference>
<dbReference type="AlphaFoldDB" id="A0AAV9Q2N6"/>
<dbReference type="GO" id="GO:0140291">
    <property type="term" value="P:peptidyl-glutamate ADP-deribosylation"/>
    <property type="evidence" value="ECO:0007669"/>
    <property type="project" value="TreeGrafter"/>
</dbReference>
<dbReference type="GO" id="GO:0004721">
    <property type="term" value="F:phosphoprotein phosphatase activity"/>
    <property type="evidence" value="ECO:0007669"/>
    <property type="project" value="UniProtKB-KW"/>
</dbReference>
<dbReference type="Proteomes" id="UP001345827">
    <property type="component" value="Unassembled WGS sequence"/>
</dbReference>
<comment type="caution">
    <text evidence="9">The sequence shown here is derived from an EMBL/GenBank/DDBJ whole genome shotgun (WGS) entry which is preliminary data.</text>
</comment>
<dbReference type="InterPro" id="IPR002589">
    <property type="entry name" value="Macro_dom"/>
</dbReference>
<comment type="function">
    <text evidence="1">Highly specific phosphatase involved in the metabolism of ADP-ribose 1''-phosphate (Appr1p) which is produced as a consequence of tRNA splicing.</text>
</comment>
<dbReference type="Pfam" id="PF01661">
    <property type="entry name" value="Macro"/>
    <property type="match status" value="1"/>
</dbReference>
<evidence type="ECO:0000313" key="10">
    <source>
        <dbReference type="Proteomes" id="UP001345827"/>
    </source>
</evidence>
<dbReference type="InterPro" id="IPR001623">
    <property type="entry name" value="DnaJ_domain"/>
</dbReference>
<protein>
    <recommendedName>
        <fullName evidence="4">ADP-ribose 1''-phosphate phosphatase</fullName>
        <ecNumber evidence="3">3.1.3.84</ecNumber>
    </recommendedName>
</protein>
<sequence length="403" mass="45350">MSMSMSKPTMTDHEYMRFYAVLGLPADATLDDLDERYLQLTSHWNSPKTANSKDEGVKKQKLVDEAYHLLLPRFIEMRKEIPGQVKEEYTIRQVMNGQDRIQLPSTDENDLWVPPPPSSRPSSEGSESPGSDSADSDPGSPPSFCIYEVKGDILEVPDRAVIVHSVNCQGVWGYGVAGELKKAFPQAYKVYRSHCLQARKPYDLIGTCLLIPPHPVDYSPKIQRTLDKSESTSTLTSKAPVPERRRWIACLFTSIGYGRPNMAANNPGKDSKERILKSTGHALEDLRTQLEEFGPSRFEEGTSWDTYDDNKPGEIWSVKFNSGAFGVGWEETLEVLQAEFCNFERPWFVVEKPKVTEDKGISGIEEDESESSRGSERPRLRLSFKIDGPSRVSFTSKIEAAKE</sequence>
<gene>
    <name evidence="9" type="primary">POA1</name>
    <name evidence="9" type="ORF">LTR25_006587</name>
</gene>
<evidence type="ECO:0000256" key="7">
    <source>
        <dbReference type="SAM" id="MobiDB-lite"/>
    </source>
</evidence>
<proteinExistence type="inferred from homology"/>
<keyword evidence="10" id="KW-1185">Reference proteome</keyword>
<reference evidence="9 10" key="1">
    <citation type="submission" date="2023-06" db="EMBL/GenBank/DDBJ databases">
        <title>Black Yeasts Isolated from many extreme environments.</title>
        <authorList>
            <person name="Coleine C."/>
            <person name="Stajich J.E."/>
            <person name="Selbmann L."/>
        </authorList>
    </citation>
    <scope>NUCLEOTIDE SEQUENCE [LARGE SCALE GENOMIC DNA]</scope>
    <source>
        <strain evidence="9 10">CCFEE 5887</strain>
    </source>
</reference>
<comment type="catalytic activity">
    <reaction evidence="6">
        <text>ADP-alpha-D-ribose 1''-phosphate + H2O = ADP-D-ribose + phosphate</text>
        <dbReference type="Rhea" id="RHEA:25029"/>
        <dbReference type="ChEBI" id="CHEBI:15377"/>
        <dbReference type="ChEBI" id="CHEBI:43474"/>
        <dbReference type="ChEBI" id="CHEBI:57967"/>
        <dbReference type="ChEBI" id="CHEBI:58753"/>
        <dbReference type="EC" id="3.1.3.84"/>
    </reaction>
</comment>
<feature type="compositionally biased region" description="Basic and acidic residues" evidence="7">
    <location>
        <begin position="370"/>
        <end position="379"/>
    </location>
</feature>
<dbReference type="InterPro" id="IPR036869">
    <property type="entry name" value="J_dom_sf"/>
</dbReference>
<dbReference type="SUPFAM" id="SSF52949">
    <property type="entry name" value="Macro domain-like"/>
    <property type="match status" value="1"/>
</dbReference>
<feature type="region of interest" description="Disordered" evidence="7">
    <location>
        <begin position="96"/>
        <end position="141"/>
    </location>
</feature>
<dbReference type="PANTHER" id="PTHR12521:SF0">
    <property type="entry name" value="ADP-RIBOSE GLYCOHYDROLASE OARD1"/>
    <property type="match status" value="1"/>
</dbReference>
<dbReference type="Gene3D" id="3.40.220.10">
    <property type="entry name" value="Leucine Aminopeptidase, subunit E, domain 1"/>
    <property type="match status" value="1"/>
</dbReference>
<feature type="compositionally biased region" description="Low complexity" evidence="7">
    <location>
        <begin position="120"/>
        <end position="138"/>
    </location>
</feature>
<dbReference type="EMBL" id="JAXLQG010000011">
    <property type="protein sequence ID" value="KAK5534555.1"/>
    <property type="molecule type" value="Genomic_DNA"/>
</dbReference>
<accession>A0AAV9Q2N6</accession>
<keyword evidence="5" id="KW-0904">Protein phosphatase</keyword>
<evidence type="ECO:0000259" key="8">
    <source>
        <dbReference type="Pfam" id="PF01661"/>
    </source>
</evidence>
<dbReference type="EC" id="3.1.3.84" evidence="3"/>
<name>A0AAV9Q2N6_9PEZI</name>
<dbReference type="InterPro" id="IPR043472">
    <property type="entry name" value="Macro_dom-like"/>
</dbReference>
<dbReference type="CDD" id="cd06257">
    <property type="entry name" value="DnaJ"/>
    <property type="match status" value="1"/>
</dbReference>